<dbReference type="Pfam" id="PF04738">
    <property type="entry name" value="Lant_dehydr_N"/>
    <property type="match status" value="2"/>
</dbReference>
<gene>
    <name evidence="3" type="ORF">JL102_12760</name>
</gene>
<comment type="caution">
    <text evidence="3">The sequence shown here is derived from an EMBL/GenBank/DDBJ whole genome shotgun (WGS) entry which is preliminary data.</text>
</comment>
<dbReference type="EMBL" id="JAESIY010000006">
    <property type="protein sequence ID" value="MBL3657010.1"/>
    <property type="molecule type" value="Genomic_DNA"/>
</dbReference>
<dbReference type="Proteomes" id="UP000659388">
    <property type="component" value="Unassembled WGS sequence"/>
</dbReference>
<feature type="compositionally biased region" description="Polar residues" evidence="1">
    <location>
        <begin position="431"/>
        <end position="440"/>
    </location>
</feature>
<evidence type="ECO:0000313" key="3">
    <source>
        <dbReference type="EMBL" id="MBL3657010.1"/>
    </source>
</evidence>
<evidence type="ECO:0000259" key="2">
    <source>
        <dbReference type="Pfam" id="PF04738"/>
    </source>
</evidence>
<dbReference type="RefSeq" id="WP_202244805.1">
    <property type="nucleotide sequence ID" value="NZ_JAESIY010000006.1"/>
</dbReference>
<dbReference type="AlphaFoldDB" id="A0A937K159"/>
<name>A0A937K159_9BACT</name>
<reference evidence="3" key="1">
    <citation type="submission" date="2021-01" db="EMBL/GenBank/DDBJ databases">
        <title>Fulvivirga kasyanovii gen. nov., sp nov., a novel member of the phylum Bacteroidetes isolated from seawater in a mussel farm.</title>
        <authorList>
            <person name="Zhao L.-H."/>
            <person name="Wang Z.-J."/>
        </authorList>
    </citation>
    <scope>NUCLEOTIDE SEQUENCE</scope>
    <source>
        <strain evidence="3">2943</strain>
    </source>
</reference>
<keyword evidence="4" id="KW-1185">Reference proteome</keyword>
<feature type="region of interest" description="Disordered" evidence="1">
    <location>
        <begin position="424"/>
        <end position="444"/>
    </location>
</feature>
<feature type="domain" description="Lantibiotic dehydratase N-terminal" evidence="2">
    <location>
        <begin position="412"/>
        <end position="840"/>
    </location>
</feature>
<sequence>MQLFSKALVRIGGASYEEWESFSFPGLVNLINRLEVLELKRTEAKSILCNDLFDFISNSKSANDQNNLLNLRRDIYNNRKLKKSKIDRALLVLTPSLTTKLLDYLTLLEEIKRVEKEGEGIYINVTSDAKAILKDLASYPTFQKGLLLSSKSLLERISAYQKGKITRKREMQVESSLLQYLSRMYTKTSPFSTFTNLSLIHFDINNEVRKDNVDSATHFTSHIRLNNYLFKYISDLLKHYREAYLNFSLRTNPTIQRNEDHYLYLTNSNNIESFQRIPHSPLVSHIIEIVDLKEEGVKFDELITALQNDVDASSDELEDYINQLINYGLLEYNLGVSGIDPNWDVKLVKKLSSWADSVPFMSDLIEALKSLRSFAIKYEGADVFDRKRLLHEAFEVIREACFKIHEAARLPEDERKPLKELEKQWRETSTDESPQNNEGSATEEKNFEFKHRAVTIFTFKPEQIFYEDTTRQSAITFEQTEIAEVVHKFQQLLNHMRLLSPYQNEKDRMKAYFLEKYGMERKVDIITFYEDYFRDIKRPEKEQKEDYEKLEIESNKLRSQLLEDWKRSFIEELEKRELGTDEVHFGLGILEKVNDLNQFSDTGHRADSHGAFFQFYYDNDQLRAVLNSSFPGYGKMFSRFLHVFEEGLTSELKASNERLGNERTVMLENCDASYFNANLHPPLMPYEVWMPGGHNSLAEDKQIPITDFAVSYNLTNESLELIQKTTNKKLYIFDLGFQGQSGRSQLFQLLEKFTPTEQVNPNIIINYINQLIEKQQHDSEIKVYPRIVFEERLVLQRKTWGIPKELLPFRQPLDTDWDYFKRVNLWRKGQEIPQEVFVHVNQDRFGKNKDIDEEARKKITKDDYKPQYIDFRNPLFVNLLEKLFKKVPLNLRVVEILPSSSQMLRVDNERFVTEFVVQWYTNN</sequence>
<evidence type="ECO:0000256" key="1">
    <source>
        <dbReference type="SAM" id="MobiDB-lite"/>
    </source>
</evidence>
<protein>
    <submittedName>
        <fullName evidence="3">Lantibiotic dehydratase</fullName>
    </submittedName>
</protein>
<accession>A0A937K159</accession>
<feature type="domain" description="Lantibiotic dehydratase N-terminal" evidence="2">
    <location>
        <begin position="140"/>
        <end position="386"/>
    </location>
</feature>
<organism evidence="3 4">
    <name type="scientific">Fulvivirga sediminis</name>
    <dbReference type="NCBI Taxonomy" id="2803949"/>
    <lineage>
        <taxon>Bacteria</taxon>
        <taxon>Pseudomonadati</taxon>
        <taxon>Bacteroidota</taxon>
        <taxon>Cytophagia</taxon>
        <taxon>Cytophagales</taxon>
        <taxon>Fulvivirgaceae</taxon>
        <taxon>Fulvivirga</taxon>
    </lineage>
</organism>
<dbReference type="InterPro" id="IPR006827">
    <property type="entry name" value="Lant_deHydtase_N"/>
</dbReference>
<proteinExistence type="predicted"/>
<evidence type="ECO:0000313" key="4">
    <source>
        <dbReference type="Proteomes" id="UP000659388"/>
    </source>
</evidence>